<dbReference type="STRING" id="147828.A0A4S2LNM3"/>
<evidence type="ECO:0000313" key="13">
    <source>
        <dbReference type="Proteomes" id="UP000308267"/>
    </source>
</evidence>
<dbReference type="InterPro" id="IPR039529">
    <property type="entry name" value="PGAP1/BST1"/>
</dbReference>
<feature type="transmembrane region" description="Helical" evidence="10">
    <location>
        <begin position="1007"/>
        <end position="1027"/>
    </location>
</feature>
<proteinExistence type="inferred from homology"/>
<comment type="function">
    <text evidence="10">Involved in inositol deacylation of GPI-anchored proteins which plays important roles in the quality control and ER-associated degradation of GPI-anchored proteins.</text>
</comment>
<dbReference type="GO" id="GO:0005789">
    <property type="term" value="C:endoplasmic reticulum membrane"/>
    <property type="evidence" value="ECO:0007669"/>
    <property type="project" value="UniProtKB-SubCell"/>
</dbReference>
<evidence type="ECO:0000256" key="1">
    <source>
        <dbReference type="ARBA" id="ARBA00004477"/>
    </source>
</evidence>
<evidence type="ECO:0000313" key="12">
    <source>
        <dbReference type="EMBL" id="TGZ65290.1"/>
    </source>
</evidence>
<dbReference type="GO" id="GO:0050185">
    <property type="term" value="F:phosphatidylinositol deacylase activity"/>
    <property type="evidence" value="ECO:0007669"/>
    <property type="project" value="TreeGrafter"/>
</dbReference>
<feature type="transmembrane region" description="Helical" evidence="10">
    <location>
        <begin position="852"/>
        <end position="880"/>
    </location>
</feature>
<feature type="transmembrane region" description="Helical" evidence="10">
    <location>
        <begin position="965"/>
        <end position="987"/>
    </location>
</feature>
<gene>
    <name evidence="12" type="ORF">CRM22_005963</name>
</gene>
<feature type="transmembrane region" description="Helical" evidence="10">
    <location>
        <begin position="742"/>
        <end position="761"/>
    </location>
</feature>
<dbReference type="InterPro" id="IPR029058">
    <property type="entry name" value="AB_hydrolase_fold"/>
</dbReference>
<dbReference type="AlphaFoldDB" id="A0A4S2LNM3"/>
<reference evidence="12 13" key="1">
    <citation type="journal article" date="2019" name="BMC Genomics">
        <title>New insights from Opisthorchis felineus genome: update on genomics of the epidemiologically important liver flukes.</title>
        <authorList>
            <person name="Ershov N.I."/>
            <person name="Mordvinov V.A."/>
            <person name="Prokhortchouk E.B."/>
            <person name="Pakharukova M.Y."/>
            <person name="Gunbin K.V."/>
            <person name="Ustyantsev K."/>
            <person name="Genaev M.A."/>
            <person name="Blinov A.G."/>
            <person name="Mazur A."/>
            <person name="Boulygina E."/>
            <person name="Tsygankova S."/>
            <person name="Khrameeva E."/>
            <person name="Chekanov N."/>
            <person name="Fan G."/>
            <person name="Xiao A."/>
            <person name="Zhang H."/>
            <person name="Xu X."/>
            <person name="Yang H."/>
            <person name="Solovyev V."/>
            <person name="Lee S.M."/>
            <person name="Liu X."/>
            <person name="Afonnikov D.A."/>
            <person name="Skryabin K.G."/>
        </authorList>
    </citation>
    <scope>NUCLEOTIDE SEQUENCE [LARGE SCALE GENOMIC DNA]</scope>
    <source>
        <strain evidence="12">AK-0245</strain>
        <tissue evidence="12">Whole organism</tissue>
    </source>
</reference>
<name>A0A4S2LNM3_OPIFE</name>
<keyword evidence="8 10" id="KW-1133">Transmembrane helix</keyword>
<keyword evidence="4 10" id="KW-0812">Transmembrane</keyword>
<evidence type="ECO:0000256" key="3">
    <source>
        <dbReference type="ARBA" id="ARBA00022448"/>
    </source>
</evidence>
<dbReference type="PANTHER" id="PTHR15495:SF7">
    <property type="entry name" value="GPI INOSITOL-DEACYLASE"/>
    <property type="match status" value="1"/>
</dbReference>
<evidence type="ECO:0000256" key="9">
    <source>
        <dbReference type="ARBA" id="ARBA00023136"/>
    </source>
</evidence>
<keyword evidence="7 10" id="KW-0653">Protein transport</keyword>
<keyword evidence="13" id="KW-1185">Reference proteome</keyword>
<keyword evidence="5 10" id="KW-0378">Hydrolase</keyword>
<evidence type="ECO:0000256" key="4">
    <source>
        <dbReference type="ARBA" id="ARBA00022692"/>
    </source>
</evidence>
<evidence type="ECO:0000256" key="7">
    <source>
        <dbReference type="ARBA" id="ARBA00022927"/>
    </source>
</evidence>
<dbReference type="OrthoDB" id="348976at2759"/>
<feature type="transmembrane region" description="Helical" evidence="10">
    <location>
        <begin position="919"/>
        <end position="944"/>
    </location>
</feature>
<comment type="caution">
    <text evidence="12">The sequence shown here is derived from an EMBL/GenBank/DDBJ whole genome shotgun (WGS) entry which is preliminary data.</text>
</comment>
<evidence type="ECO:0000256" key="10">
    <source>
        <dbReference type="RuleBase" id="RU365011"/>
    </source>
</evidence>
<dbReference type="EMBL" id="SJOL01006493">
    <property type="protein sequence ID" value="TGZ65290.1"/>
    <property type="molecule type" value="Genomic_DNA"/>
</dbReference>
<evidence type="ECO:0000256" key="2">
    <source>
        <dbReference type="ARBA" id="ARBA00006931"/>
    </source>
</evidence>
<evidence type="ECO:0000256" key="5">
    <source>
        <dbReference type="ARBA" id="ARBA00022801"/>
    </source>
</evidence>
<protein>
    <recommendedName>
        <fullName evidence="10">GPI inositol-deacylase</fullName>
        <ecNumber evidence="10">3.1.-.-</ecNumber>
    </recommendedName>
</protein>
<dbReference type="GO" id="GO:0006888">
    <property type="term" value="P:endoplasmic reticulum to Golgi vesicle-mediated transport"/>
    <property type="evidence" value="ECO:0007669"/>
    <property type="project" value="TreeGrafter"/>
</dbReference>
<keyword evidence="6 10" id="KW-0256">Endoplasmic reticulum</keyword>
<dbReference type="GO" id="GO:0015031">
    <property type="term" value="P:protein transport"/>
    <property type="evidence" value="ECO:0007669"/>
    <property type="project" value="UniProtKB-KW"/>
</dbReference>
<feature type="transmembrane region" description="Helical" evidence="10">
    <location>
        <begin position="1034"/>
        <end position="1056"/>
    </location>
</feature>
<dbReference type="Proteomes" id="UP000308267">
    <property type="component" value="Unassembled WGS sequence"/>
</dbReference>
<dbReference type="Pfam" id="PF24660">
    <property type="entry name" value="PGAP1_3rd"/>
    <property type="match status" value="1"/>
</dbReference>
<evidence type="ECO:0000256" key="6">
    <source>
        <dbReference type="ARBA" id="ARBA00022824"/>
    </source>
</evidence>
<feature type="domain" description="GPI inositol-deacylase PGAP1-like alpha/beta" evidence="11">
    <location>
        <begin position="83"/>
        <end position="303"/>
    </location>
</feature>
<feature type="transmembrane region" description="Helical" evidence="10">
    <location>
        <begin position="675"/>
        <end position="694"/>
    </location>
</feature>
<keyword evidence="3 10" id="KW-0813">Transport</keyword>
<evidence type="ECO:0000256" key="8">
    <source>
        <dbReference type="ARBA" id="ARBA00022989"/>
    </source>
</evidence>
<keyword evidence="9 10" id="KW-0472">Membrane</keyword>
<comment type="subcellular location">
    <subcellularLocation>
        <location evidence="1">Endoplasmic reticulum membrane</location>
        <topology evidence="1">Multi-pass membrane protein</topology>
    </subcellularLocation>
</comment>
<dbReference type="InterPro" id="IPR012908">
    <property type="entry name" value="PGAP1-ab_dom-like"/>
</dbReference>
<comment type="similarity">
    <text evidence="2 10">Belongs to the GPI inositol-deacylase family.</text>
</comment>
<dbReference type="EC" id="3.1.-.-" evidence="10"/>
<dbReference type="Gene3D" id="3.40.50.1820">
    <property type="entry name" value="alpha/beta hydrolase"/>
    <property type="match status" value="1"/>
</dbReference>
<dbReference type="SUPFAM" id="SSF53474">
    <property type="entry name" value="alpha/beta-Hydrolases"/>
    <property type="match status" value="1"/>
</dbReference>
<dbReference type="GO" id="GO:0006505">
    <property type="term" value="P:GPI anchor metabolic process"/>
    <property type="evidence" value="ECO:0007669"/>
    <property type="project" value="TreeGrafter"/>
</dbReference>
<organism evidence="12 13">
    <name type="scientific">Opisthorchis felineus</name>
    <dbReference type="NCBI Taxonomy" id="147828"/>
    <lineage>
        <taxon>Eukaryota</taxon>
        <taxon>Metazoa</taxon>
        <taxon>Spiralia</taxon>
        <taxon>Lophotrochozoa</taxon>
        <taxon>Platyhelminthes</taxon>
        <taxon>Trematoda</taxon>
        <taxon>Digenea</taxon>
        <taxon>Opisthorchiida</taxon>
        <taxon>Opisthorchiata</taxon>
        <taxon>Opisthorchiidae</taxon>
        <taxon>Opisthorchis</taxon>
    </lineage>
</organism>
<dbReference type="Pfam" id="PF07819">
    <property type="entry name" value="PGAP1"/>
    <property type="match status" value="1"/>
</dbReference>
<sequence>MTNCLRQAAAVTAARVVAAVCLLLSLIHIWMHFEVNRCFMSYMALKPVLEEQSVDIAGDDGLGTYKLYKYCSGRCGPVARRYGFPILFLPGTRGSYKTIRSLASSQDYFMHGADQVPFDYFAIDHNEDVTALSGDAVERQSRFTKIVIDVILSMYRGTVDPPQSVLLVGHSLGVISVLNLLSNPEFDQRKVTTVFALAGPLLDPIFSPGPRMDLVYDKIGRYFFTLASNSSRSSSLVLLSLTGGSRDVLVPDVLGRIDFRFTELNVLSLSTSAVSYVWAPCDHLCILWCRQLVYALTSALLDMKFTSPAVDLLHAPTRLRLLQQRLITRPVQLEKHVIRYLPTRSQMPHMDNFPRMTWLYKTGRNHLHYQGSLPPEGAYIKLGPFFHDSSQRVLIMARHFIDVDTLSPVMQSPSIFLCRSSTDAATDETPCTHMYAVASDSSYVTRMPAFSSRYPYTTALLSLPEVQLPGGRLDDPITYGYPALGIYVVLTFPPYFPQGLFIKPQASIQVESFESVDGRVDHVLDIPFSWFPMSRPIRCPIRRTYVVEDVEHNNFSSIFHRLIFPNDRFLFSPSLPAPRLSILVENCTRNVDAESAGLVTWHVPWSNHFYSSFISPIKTNIIDLEVPSPQPEKLLENQSAFIDLYLNPYCTETISVHYSIIQWLAKLLRLHWPHLFGIIYAHLLIELTIALLAWPPVMRNLPTLFVAMRCPSSSSGDASKMIQNGKPPSLTSEETWYQHYSFFIHIVAALLHLMSFHLVNFPTSDWIHMQKYGHLGLRYDDFLAYPSKISSLNWVLAHCPLLLLTIPLSILVPWFLTLLLAVQCWSGHWFARIHLRFFNGGNLIQHRRQHQISCFLLITTLLLGGLVSEAVGILLLAIFLRFRIHLKVVHSIIQNSSSLGKSRSPMEKYHGSSLSHHLAFPYLVFTTLIMLSLLLPENWVSVFFRLQHYMRTGPFAFHLLLRAPFIPSDVYLLFIFVALTCLTWLTGLRTPDNDPSDTQAVTNHKSYVSNSIVVLLCLTGCSVYVFLLLHTAIFYFRIMLFCSSGLVLLLSLSVYLTSELQQFRPWLSGLRLVKPKSH</sequence>
<feature type="transmembrane region" description="Helical" evidence="10">
    <location>
        <begin position="810"/>
        <end position="831"/>
    </location>
</feature>
<accession>A0A4S2LNM3</accession>
<evidence type="ECO:0000259" key="11">
    <source>
        <dbReference type="Pfam" id="PF07819"/>
    </source>
</evidence>
<feature type="transmembrane region" description="Helical" evidence="10">
    <location>
        <begin position="12"/>
        <end position="33"/>
    </location>
</feature>
<dbReference type="PANTHER" id="PTHR15495">
    <property type="entry name" value="NEGATIVE REGULATOR OF VESICLE FORMATION-RELATED"/>
    <property type="match status" value="1"/>
</dbReference>